<dbReference type="Pfam" id="PF01412">
    <property type="entry name" value="ArfGap"/>
    <property type="match status" value="1"/>
</dbReference>
<dbReference type="AlphaFoldDB" id="A0A084FZG8"/>
<feature type="domain" description="Arf-GAP" evidence="7">
    <location>
        <begin position="11"/>
        <end position="132"/>
    </location>
</feature>
<comment type="caution">
    <text evidence="8">The sequence shown here is derived from an EMBL/GenBank/DDBJ whole genome shotgun (WGS) entry which is preliminary data.</text>
</comment>
<organism evidence="8 9">
    <name type="scientific">Pseudallescheria apiosperma</name>
    <name type="common">Scedosporium apiospermum</name>
    <dbReference type="NCBI Taxonomy" id="563466"/>
    <lineage>
        <taxon>Eukaryota</taxon>
        <taxon>Fungi</taxon>
        <taxon>Dikarya</taxon>
        <taxon>Ascomycota</taxon>
        <taxon>Pezizomycotina</taxon>
        <taxon>Sordariomycetes</taxon>
        <taxon>Hypocreomycetidae</taxon>
        <taxon>Microascales</taxon>
        <taxon>Microascaceae</taxon>
        <taxon>Scedosporium</taxon>
    </lineage>
</organism>
<dbReference type="Proteomes" id="UP000028545">
    <property type="component" value="Unassembled WGS sequence"/>
</dbReference>
<evidence type="ECO:0000259" key="7">
    <source>
        <dbReference type="PROSITE" id="PS50115"/>
    </source>
</evidence>
<keyword evidence="3 5" id="KW-0863">Zinc-finger</keyword>
<evidence type="ECO:0000313" key="8">
    <source>
        <dbReference type="EMBL" id="KEZ40480.1"/>
    </source>
</evidence>
<dbReference type="FunFam" id="1.10.220.150:FF:000013">
    <property type="entry name" value="Putative Arf GTPase-activating protein"/>
    <property type="match status" value="1"/>
</dbReference>
<dbReference type="Gene3D" id="1.10.220.150">
    <property type="entry name" value="Arf GTPase activating protein"/>
    <property type="match status" value="1"/>
</dbReference>
<reference evidence="8 9" key="1">
    <citation type="journal article" date="2014" name="Genome Announc.">
        <title>Draft genome sequence of the pathogenic fungus Scedosporium apiospermum.</title>
        <authorList>
            <person name="Vandeputte P."/>
            <person name="Ghamrawi S."/>
            <person name="Rechenmann M."/>
            <person name="Iltis A."/>
            <person name="Giraud S."/>
            <person name="Fleury M."/>
            <person name="Thornton C."/>
            <person name="Delhaes L."/>
            <person name="Meyer W."/>
            <person name="Papon N."/>
            <person name="Bouchara J.P."/>
        </authorList>
    </citation>
    <scope>NUCLEOTIDE SEQUENCE [LARGE SCALE GENOMIC DNA]</scope>
    <source>
        <strain evidence="8 9">IHEM 14462</strain>
    </source>
</reference>
<dbReference type="SUPFAM" id="SSF57863">
    <property type="entry name" value="ArfGap/RecO-like zinc finger"/>
    <property type="match status" value="1"/>
</dbReference>
<gene>
    <name evidence="8" type="ORF">SAPIO_CDS8365</name>
</gene>
<name>A0A084FZG8_PSEDA</name>
<keyword evidence="9" id="KW-1185">Reference proteome</keyword>
<evidence type="ECO:0000313" key="9">
    <source>
        <dbReference type="Proteomes" id="UP000028545"/>
    </source>
</evidence>
<dbReference type="KEGG" id="sapo:SAPIO_CDS8365"/>
<evidence type="ECO:0000256" key="4">
    <source>
        <dbReference type="ARBA" id="ARBA00022833"/>
    </source>
</evidence>
<dbReference type="RefSeq" id="XP_016640279.1">
    <property type="nucleotide sequence ID" value="XM_016790016.1"/>
</dbReference>
<sequence length="480" mass="50717">MAALASKQESIKIFEKLKSKPANKVCFDCGQNNPTWTSVPFGIYLCLDCSANHRNLGVHISFVRSTNLDQWQWDQLRLMKVGGNESATKFFQQNGGTAALKSKDPKTKYGSNVASKYKDELKRRAARDAAEYPNEVVITDGDTQGSSTPAGEPEDDFFSSWDKPAIKRPTPPISRTATPPVIGRTASPLSVGSNGKDSSRSSSGLAKPSETKPAASRITHSAALRKTAGAGPKKANILGAKKVTTKLGAKKLTGDIIDFDEAEKRAKEEAERIEKLGYDPDAEAEVDTGKAAKTEASNVLSPTPVSPNRGGFGATAAPAKSSAEVERLGMGVARLGFGQVGAGKAASAAPKKAMGGFGSVGPIKSAATDDEPDYARKKFGNQKGISSDEFFGKGAYDPTMQAEAKTRLQGFEGATAISSNAYFGRPEAEPQEDYGDLESAAKDFVRKFGITAADDIDNLTAALGEGATRLQGAIRAYLGN</sequence>
<accession>A0A084FZG8</accession>
<dbReference type="OMA" id="PANQVCF"/>
<evidence type="ECO:0000256" key="6">
    <source>
        <dbReference type="SAM" id="MobiDB-lite"/>
    </source>
</evidence>
<keyword evidence="4" id="KW-0862">Zinc</keyword>
<feature type="region of interest" description="Disordered" evidence="6">
    <location>
        <begin position="288"/>
        <end position="318"/>
    </location>
</feature>
<evidence type="ECO:0000256" key="3">
    <source>
        <dbReference type="ARBA" id="ARBA00022771"/>
    </source>
</evidence>
<dbReference type="OrthoDB" id="983479at2759"/>
<keyword evidence="1" id="KW-0343">GTPase activation</keyword>
<dbReference type="HOGENOM" id="CLU_023062_7_0_1"/>
<keyword evidence="2" id="KW-0479">Metal-binding</keyword>
<dbReference type="GO" id="GO:0000139">
    <property type="term" value="C:Golgi membrane"/>
    <property type="evidence" value="ECO:0007669"/>
    <property type="project" value="GOC"/>
</dbReference>
<dbReference type="GO" id="GO:0005096">
    <property type="term" value="F:GTPase activator activity"/>
    <property type="evidence" value="ECO:0007669"/>
    <property type="project" value="UniProtKB-KW"/>
</dbReference>
<dbReference type="PRINTS" id="PR00405">
    <property type="entry name" value="REVINTRACTNG"/>
</dbReference>
<feature type="region of interest" description="Disordered" evidence="6">
    <location>
        <begin position="124"/>
        <end position="218"/>
    </location>
</feature>
<dbReference type="PANTHER" id="PTHR45686">
    <property type="entry name" value="ADP-RIBOSYLATION FACTOR GTPASE ACTIVATING PROTEIN 3, ISOFORM H-RELATED"/>
    <property type="match status" value="1"/>
</dbReference>
<dbReference type="VEuPathDB" id="FungiDB:SAPIO_CDS8365"/>
<dbReference type="SMART" id="SM00105">
    <property type="entry name" value="ArfGap"/>
    <property type="match status" value="1"/>
</dbReference>
<dbReference type="GeneID" id="27727437"/>
<evidence type="ECO:0000256" key="2">
    <source>
        <dbReference type="ARBA" id="ARBA00022723"/>
    </source>
</evidence>
<dbReference type="PANTHER" id="PTHR45686:SF4">
    <property type="entry name" value="ADP-RIBOSYLATION FACTOR GTPASE ACTIVATING PROTEIN 3, ISOFORM H"/>
    <property type="match status" value="1"/>
</dbReference>
<protein>
    <recommendedName>
        <fullName evidence="7">Arf-GAP domain-containing protein</fullName>
    </recommendedName>
</protein>
<dbReference type="GO" id="GO:0048205">
    <property type="term" value="P:COPI coating of Golgi vesicle"/>
    <property type="evidence" value="ECO:0007669"/>
    <property type="project" value="TreeGrafter"/>
</dbReference>
<proteinExistence type="predicted"/>
<evidence type="ECO:0000256" key="1">
    <source>
        <dbReference type="ARBA" id="ARBA00022468"/>
    </source>
</evidence>
<dbReference type="GO" id="GO:0008270">
    <property type="term" value="F:zinc ion binding"/>
    <property type="evidence" value="ECO:0007669"/>
    <property type="project" value="UniProtKB-KW"/>
</dbReference>
<dbReference type="PROSITE" id="PS50115">
    <property type="entry name" value="ARFGAP"/>
    <property type="match status" value="1"/>
</dbReference>
<dbReference type="CDD" id="cd08831">
    <property type="entry name" value="ArfGap_ArfGap2_3_like"/>
    <property type="match status" value="1"/>
</dbReference>
<dbReference type="InterPro" id="IPR037278">
    <property type="entry name" value="ARFGAP/RecO"/>
</dbReference>
<feature type="compositionally biased region" description="Low complexity" evidence="6">
    <location>
        <begin position="190"/>
        <end position="204"/>
    </location>
</feature>
<evidence type="ECO:0000256" key="5">
    <source>
        <dbReference type="PROSITE-ProRule" id="PRU00288"/>
    </source>
</evidence>
<dbReference type="InterPro" id="IPR038508">
    <property type="entry name" value="ArfGAP_dom_sf"/>
</dbReference>
<dbReference type="EMBL" id="JOWA01000121">
    <property type="protein sequence ID" value="KEZ40480.1"/>
    <property type="molecule type" value="Genomic_DNA"/>
</dbReference>
<dbReference type="InterPro" id="IPR001164">
    <property type="entry name" value="ArfGAP_dom"/>
</dbReference>